<reference evidence="2 3" key="1">
    <citation type="journal article" date="2021" name="Elife">
        <title>Chloroplast acquisition without the gene transfer in kleptoplastic sea slugs, Plakobranchus ocellatus.</title>
        <authorList>
            <person name="Maeda T."/>
            <person name="Takahashi S."/>
            <person name="Yoshida T."/>
            <person name="Shimamura S."/>
            <person name="Takaki Y."/>
            <person name="Nagai Y."/>
            <person name="Toyoda A."/>
            <person name="Suzuki Y."/>
            <person name="Arimoto A."/>
            <person name="Ishii H."/>
            <person name="Satoh N."/>
            <person name="Nishiyama T."/>
            <person name="Hasebe M."/>
            <person name="Maruyama T."/>
            <person name="Minagawa J."/>
            <person name="Obokata J."/>
            <person name="Shigenobu S."/>
        </authorList>
    </citation>
    <scope>NUCLEOTIDE SEQUENCE [LARGE SCALE GENOMIC DNA]</scope>
</reference>
<protein>
    <submittedName>
        <fullName evidence="2">Uncharacterized protein</fullName>
    </submittedName>
</protein>
<organism evidence="2 3">
    <name type="scientific">Plakobranchus ocellatus</name>
    <dbReference type="NCBI Taxonomy" id="259542"/>
    <lineage>
        <taxon>Eukaryota</taxon>
        <taxon>Metazoa</taxon>
        <taxon>Spiralia</taxon>
        <taxon>Lophotrochozoa</taxon>
        <taxon>Mollusca</taxon>
        <taxon>Gastropoda</taxon>
        <taxon>Heterobranchia</taxon>
        <taxon>Euthyneura</taxon>
        <taxon>Panpulmonata</taxon>
        <taxon>Sacoglossa</taxon>
        <taxon>Placobranchoidea</taxon>
        <taxon>Plakobranchidae</taxon>
        <taxon>Plakobranchus</taxon>
    </lineage>
</organism>
<dbReference type="Proteomes" id="UP000735302">
    <property type="component" value="Unassembled WGS sequence"/>
</dbReference>
<keyword evidence="1" id="KW-0472">Membrane</keyword>
<dbReference type="EMBL" id="BLXT01002678">
    <property type="protein sequence ID" value="GFN96398.1"/>
    <property type="molecule type" value="Genomic_DNA"/>
</dbReference>
<proteinExistence type="predicted"/>
<comment type="caution">
    <text evidence="2">The sequence shown here is derived from an EMBL/GenBank/DDBJ whole genome shotgun (WGS) entry which is preliminary data.</text>
</comment>
<keyword evidence="1" id="KW-1133">Transmembrane helix</keyword>
<keyword evidence="3" id="KW-1185">Reference proteome</keyword>
<evidence type="ECO:0000256" key="1">
    <source>
        <dbReference type="SAM" id="Phobius"/>
    </source>
</evidence>
<evidence type="ECO:0000313" key="3">
    <source>
        <dbReference type="Proteomes" id="UP000735302"/>
    </source>
</evidence>
<sequence length="105" mass="11629">MPSSPSLPTTATPRTPPPSMPCLAHCQYQQLLCYVPTSVICIATTCNCQAYVTSSFHYFTTPAVILQINLVLFLILSINYQYSSHQLQICCVILQLCSSNSMISY</sequence>
<feature type="transmembrane region" description="Helical" evidence="1">
    <location>
        <begin position="59"/>
        <end position="78"/>
    </location>
</feature>
<accession>A0AAV3ZRA9</accession>
<evidence type="ECO:0000313" key="2">
    <source>
        <dbReference type="EMBL" id="GFN96398.1"/>
    </source>
</evidence>
<dbReference type="AlphaFoldDB" id="A0AAV3ZRA9"/>
<keyword evidence="1" id="KW-0812">Transmembrane</keyword>
<gene>
    <name evidence="2" type="ORF">PoB_002290400</name>
</gene>
<name>A0AAV3ZRA9_9GAST</name>